<protein>
    <recommendedName>
        <fullName evidence="7">Mediator of RNA polymerase II transcription subunit 14</fullName>
    </recommendedName>
    <alternativeName>
        <fullName evidence="7">Mediator complex subunit 14</fullName>
    </alternativeName>
</protein>
<comment type="function">
    <text evidence="7">Component of the Mediator complex, a coactivator involved in the regulated transcription of nearly all RNA polymerase II-dependent genes. Mediator functions as a bridge to convey information from gene-specific regulatory proteins to the basal RNA polymerase II transcription machinery. Mediator is recruited to promoters by direct interactions with regulatory proteins and serves as a scaffold for the assembly of a functional preinitiation complex with RNA polymerase II and the general transcription factors.</text>
</comment>
<evidence type="ECO:0000256" key="5">
    <source>
        <dbReference type="ARBA" id="ARBA00023163"/>
    </source>
</evidence>
<keyword evidence="5 7" id="KW-0804">Transcription</keyword>
<dbReference type="Proteomes" id="UP000007875">
    <property type="component" value="Unassembled WGS sequence"/>
</dbReference>
<evidence type="ECO:0000256" key="3">
    <source>
        <dbReference type="ARBA" id="ARBA00023015"/>
    </source>
</evidence>
<keyword evidence="12" id="KW-1185">Reference proteome</keyword>
<evidence type="ECO:0000256" key="2">
    <source>
        <dbReference type="ARBA" id="ARBA00007813"/>
    </source>
</evidence>
<reference evidence="12" key="1">
    <citation type="submission" date="2003-08" db="EMBL/GenBank/DDBJ databases">
        <authorList>
            <person name="Birren B."/>
            <person name="Nusbaum C."/>
            <person name="Abebe A."/>
            <person name="Abouelleil A."/>
            <person name="Adekoya E."/>
            <person name="Ait-zahra M."/>
            <person name="Allen N."/>
            <person name="Allen T."/>
            <person name="An P."/>
            <person name="Anderson M."/>
            <person name="Anderson S."/>
            <person name="Arachchi H."/>
            <person name="Armbruster J."/>
            <person name="Bachantsang P."/>
            <person name="Baldwin J."/>
            <person name="Barry A."/>
            <person name="Bayul T."/>
            <person name="Blitshsteyn B."/>
            <person name="Bloom T."/>
            <person name="Blye J."/>
            <person name="Boguslavskiy L."/>
            <person name="Borowsky M."/>
            <person name="Boukhgalter B."/>
            <person name="Brunache A."/>
            <person name="Butler J."/>
            <person name="Calixte N."/>
            <person name="Calvo S."/>
            <person name="Camarata J."/>
            <person name="Campo K."/>
            <person name="Chang J."/>
            <person name="Cheshatsang Y."/>
            <person name="Citroen M."/>
            <person name="Collymore A."/>
            <person name="Considine T."/>
            <person name="Cook A."/>
            <person name="Cooke P."/>
            <person name="Corum B."/>
            <person name="Cuomo C."/>
            <person name="David R."/>
            <person name="Dawoe T."/>
            <person name="Degray S."/>
            <person name="Dodge S."/>
            <person name="Dooley K."/>
            <person name="Dorje P."/>
            <person name="Dorjee K."/>
            <person name="Dorris L."/>
            <person name="Duffey N."/>
            <person name="Dupes A."/>
            <person name="Elkins T."/>
            <person name="Engels R."/>
            <person name="Erickson J."/>
            <person name="Farina A."/>
            <person name="Faro S."/>
            <person name="Ferreira P."/>
            <person name="Fischer H."/>
            <person name="Fitzgerald M."/>
            <person name="Foley K."/>
            <person name="Gage D."/>
            <person name="Galagan J."/>
            <person name="Gearin G."/>
            <person name="Gnerre S."/>
            <person name="Gnirke A."/>
            <person name="Goyette A."/>
            <person name="Graham J."/>
            <person name="Grandbois E."/>
            <person name="Gyaltsen K."/>
            <person name="Hafez N."/>
            <person name="Hagopian D."/>
            <person name="Hagos B."/>
            <person name="Hall J."/>
            <person name="Hatcher B."/>
            <person name="Heller A."/>
            <person name="Higgins H."/>
            <person name="Honan T."/>
            <person name="Horn A."/>
            <person name="Houde N."/>
            <person name="Hughes L."/>
            <person name="Hulme W."/>
            <person name="Husby E."/>
            <person name="Iliev I."/>
            <person name="Jaffe D."/>
            <person name="Jones C."/>
            <person name="Kamal M."/>
            <person name="Kamat A."/>
            <person name="Kamvysselis M."/>
            <person name="Karlsson E."/>
            <person name="Kells C."/>
            <person name="Kieu A."/>
            <person name="Kisner P."/>
            <person name="Kodira C."/>
            <person name="Kulbokas E."/>
            <person name="Labutti K."/>
            <person name="Lama D."/>
            <person name="Landers T."/>
            <person name="Leger J."/>
            <person name="Levine S."/>
            <person name="Lewis D."/>
            <person name="Lewis T."/>
            <person name="Lindblad-toh K."/>
            <person name="Liu X."/>
            <person name="Lokyitsang T."/>
            <person name="Lokyitsang Y."/>
            <person name="Lucien O."/>
            <person name="Lui A."/>
            <person name="Ma L.J."/>
            <person name="Mabbitt R."/>
            <person name="Macdonald J."/>
            <person name="Maclean C."/>
            <person name="Major J."/>
            <person name="Manning J."/>
            <person name="Marabella R."/>
            <person name="Maru K."/>
            <person name="Matthews C."/>
            <person name="Mauceli E."/>
            <person name="Mccarthy M."/>
            <person name="Mcdonough S."/>
            <person name="Mcghee T."/>
            <person name="Meldrim J."/>
            <person name="Meneus L."/>
            <person name="Mesirov J."/>
            <person name="Mihalev A."/>
            <person name="Mihova T."/>
            <person name="Mikkelsen T."/>
            <person name="Mlenga V."/>
            <person name="Moru K."/>
            <person name="Mozes J."/>
            <person name="Mulrain L."/>
            <person name="Munson G."/>
            <person name="Naylor J."/>
            <person name="Newes C."/>
            <person name="Nguyen C."/>
            <person name="Nguyen N."/>
            <person name="Nguyen T."/>
            <person name="Nicol R."/>
            <person name="Nielsen C."/>
            <person name="Nizzari M."/>
            <person name="Norbu C."/>
            <person name="Norbu N."/>
            <person name="O'donnell P."/>
            <person name="Okoawo O."/>
            <person name="O'leary S."/>
            <person name="Omotosho B."/>
            <person name="O'neill K."/>
            <person name="Osman S."/>
            <person name="Parker S."/>
            <person name="Perrin D."/>
            <person name="Phunkhang P."/>
            <person name="Piqani B."/>
            <person name="Purcell S."/>
            <person name="Rachupka T."/>
            <person name="Ramasamy U."/>
            <person name="Rameau R."/>
            <person name="Ray V."/>
            <person name="Raymond C."/>
            <person name="Retta R."/>
            <person name="Richardson S."/>
            <person name="Rise C."/>
            <person name="Rodriguez J."/>
            <person name="Rogers J."/>
            <person name="Rogov P."/>
            <person name="Rutman M."/>
            <person name="Schupbach R."/>
            <person name="Seaman C."/>
            <person name="Settipalli S."/>
            <person name="Sharpe T."/>
            <person name="Sheridan J."/>
            <person name="Sherpa N."/>
            <person name="Shi J."/>
            <person name="Smirnov S."/>
            <person name="Smith C."/>
            <person name="Sougnez C."/>
            <person name="Spencer B."/>
            <person name="Stalker J."/>
            <person name="Stange-thomann N."/>
            <person name="Stavropoulos S."/>
            <person name="Stetson K."/>
            <person name="Stone C."/>
            <person name="Stone S."/>
            <person name="Stubbs M."/>
            <person name="Talamas J."/>
            <person name="Tchuinga P."/>
            <person name="Tenzing P."/>
            <person name="Tesfaye S."/>
            <person name="Theodore J."/>
            <person name="Thoulutsang Y."/>
            <person name="Topham K."/>
            <person name="Towey S."/>
            <person name="Tsamla T."/>
            <person name="Tsomo N."/>
            <person name="Vallee D."/>
            <person name="Vassiliev H."/>
            <person name="Venkataraman V."/>
            <person name="Vinson J."/>
            <person name="Vo A."/>
            <person name="Wade C."/>
            <person name="Wang S."/>
            <person name="Wangchuk T."/>
            <person name="Wangdi T."/>
            <person name="Whittaker C."/>
            <person name="Wilkinson J."/>
            <person name="Wu Y."/>
            <person name="Wyman D."/>
            <person name="Yadav S."/>
            <person name="Yang S."/>
            <person name="Yang X."/>
            <person name="Yeager S."/>
            <person name="Yee E."/>
            <person name="Young G."/>
            <person name="Zainoun J."/>
            <person name="Zembeck L."/>
            <person name="Zimmer A."/>
            <person name="Zody M."/>
            <person name="Lander E."/>
        </authorList>
    </citation>
    <scope>NUCLEOTIDE SEQUENCE [LARGE SCALE GENOMIC DNA]</scope>
</reference>
<evidence type="ECO:0000256" key="8">
    <source>
        <dbReference type="SAM" id="MobiDB-lite"/>
    </source>
</evidence>
<sequence>GMLQLGYSEPVVPPEMMPVNQNHMPQMQGGGTIPLSLLVEFVVHKTYHDITVMADLLPGKSDLERKIAVVQFATKYRQLFIRLFSLVKWASSVDKVVKCGDISSFLDHQAMLFVDTADKLYMMSNQLLIQARLPNFSIPTAVDVLTNGTYTRLPTCIRDRVIPPKAILPSEKRATLKRIEQIVLFRLVSEIIPPQIKDLTVERGIVHLTVPGKFRASLTLMGDSDLLPWRLIKLTLLKTTNQPVNIAKPQSPKPLIVQSVVNLRQTVNIGGGIGVQDGAFSQFDYSKVKSGCVPIPGLCSFLARFQDPKDSRYKSDLEKDNPPSPNSALNSSQNKFGLMEVASGSWSGSQPSVLSHAALHGLCSKLANIHPMQASKCSQIEQFFGSLIVKRHLEKCVRLVDIGAGSQSIRVVQENWTPEDLQTLEKYFDSRITCSPYRYNAVASFVNMIFAPAYILRDFMQVMQLELTGRVIAPGMQTNTKWNMNICLTSPPRIPITLLGMPSILVRDKVLLFVQLTQAVPQNNAPNTIVVPLLHDRQSKSVQILPHAMNAQTQATRNLQHTATLLTRLDELRIQQPINDQNFLSVAVHYLMENLTFP</sequence>
<comment type="subunit">
    <text evidence="7">Component of the Mediator complex.</text>
</comment>
<dbReference type="PANTHER" id="PTHR12809:SF2">
    <property type="entry name" value="MEDIATOR OF RNA POLYMERASE II TRANSCRIPTION SUBUNIT 14"/>
    <property type="match status" value="1"/>
</dbReference>
<evidence type="ECO:0000313" key="12">
    <source>
        <dbReference type="Proteomes" id="UP000007875"/>
    </source>
</evidence>
<comment type="similarity">
    <text evidence="2 7">Belongs to the Mediator complex subunit 14 family.</text>
</comment>
<feature type="domain" description="Mediator complex subunit MED14 N-terminal" evidence="9">
    <location>
        <begin position="32"/>
        <end position="221"/>
    </location>
</feature>
<comment type="subcellular location">
    <subcellularLocation>
        <location evidence="1 7">Nucleus</location>
    </subcellularLocation>
</comment>
<keyword evidence="3 7" id="KW-0805">Transcription regulation</keyword>
<dbReference type="HOGENOM" id="CLU_456773_0_0_1"/>
<dbReference type="GO" id="GO:0016592">
    <property type="term" value="C:mediator complex"/>
    <property type="evidence" value="ECO:0007669"/>
    <property type="project" value="UniProtKB-UniRule"/>
</dbReference>
<evidence type="ECO:0000256" key="1">
    <source>
        <dbReference type="ARBA" id="ARBA00004123"/>
    </source>
</evidence>
<name>H2ZNS6_CIOSA</name>
<evidence type="ECO:0000313" key="11">
    <source>
        <dbReference type="Ensembl" id="ENSCSAVP00000019242.1"/>
    </source>
</evidence>
<dbReference type="STRING" id="51511.ENSCSAVP00000019242"/>
<dbReference type="eggNOG" id="KOG1875">
    <property type="taxonomic scope" value="Eukaryota"/>
</dbReference>
<keyword evidence="6 7" id="KW-0539">Nucleus</keyword>
<dbReference type="Pfam" id="PF08638">
    <property type="entry name" value="Med14"/>
    <property type="match status" value="1"/>
</dbReference>
<dbReference type="GO" id="GO:0006357">
    <property type="term" value="P:regulation of transcription by RNA polymerase II"/>
    <property type="evidence" value="ECO:0007669"/>
    <property type="project" value="InterPro"/>
</dbReference>
<feature type="domain" description="Mediator of RNA polymerase II transcription subunit 14 C-terminal" evidence="10">
    <location>
        <begin position="451"/>
        <end position="598"/>
    </location>
</feature>
<feature type="region of interest" description="Disordered" evidence="8">
    <location>
        <begin position="312"/>
        <end position="332"/>
    </location>
</feature>
<accession>H2ZNS6</accession>
<dbReference type="InterPro" id="IPR056877">
    <property type="entry name" value="Med14_C"/>
</dbReference>
<evidence type="ECO:0000259" key="10">
    <source>
        <dbReference type="Pfam" id="PF25069"/>
    </source>
</evidence>
<dbReference type="GO" id="GO:0070847">
    <property type="term" value="C:core mediator complex"/>
    <property type="evidence" value="ECO:0007669"/>
    <property type="project" value="TreeGrafter"/>
</dbReference>
<feature type="compositionally biased region" description="Basic and acidic residues" evidence="8">
    <location>
        <begin position="312"/>
        <end position="321"/>
    </location>
</feature>
<dbReference type="InterPro" id="IPR055122">
    <property type="entry name" value="Med14_N"/>
</dbReference>
<dbReference type="InterPro" id="IPR013947">
    <property type="entry name" value="Mediator_Med14"/>
</dbReference>
<evidence type="ECO:0000256" key="7">
    <source>
        <dbReference type="RuleBase" id="RU365082"/>
    </source>
</evidence>
<dbReference type="InParanoid" id="H2ZNS6"/>
<dbReference type="Ensembl" id="ENSCSAVT00000019450.1">
    <property type="protein sequence ID" value="ENSCSAVP00000019242.1"/>
    <property type="gene ID" value="ENSCSAVG00000011303.1"/>
</dbReference>
<reference evidence="11" key="2">
    <citation type="submission" date="2025-08" db="UniProtKB">
        <authorList>
            <consortium name="Ensembl"/>
        </authorList>
    </citation>
    <scope>IDENTIFICATION</scope>
</reference>
<dbReference type="GO" id="GO:0003712">
    <property type="term" value="F:transcription coregulator activity"/>
    <property type="evidence" value="ECO:0007669"/>
    <property type="project" value="UniProtKB-UniRule"/>
</dbReference>
<reference evidence="11" key="3">
    <citation type="submission" date="2025-09" db="UniProtKB">
        <authorList>
            <consortium name="Ensembl"/>
        </authorList>
    </citation>
    <scope>IDENTIFICATION</scope>
</reference>
<dbReference type="AlphaFoldDB" id="H2ZNS6"/>
<evidence type="ECO:0000256" key="4">
    <source>
        <dbReference type="ARBA" id="ARBA00023159"/>
    </source>
</evidence>
<keyword evidence="4 7" id="KW-0010">Activator</keyword>
<proteinExistence type="inferred from homology"/>
<evidence type="ECO:0000256" key="6">
    <source>
        <dbReference type="ARBA" id="ARBA00023242"/>
    </source>
</evidence>
<organism evidence="11 12">
    <name type="scientific">Ciona savignyi</name>
    <name type="common">Pacific transparent sea squirt</name>
    <dbReference type="NCBI Taxonomy" id="51511"/>
    <lineage>
        <taxon>Eukaryota</taxon>
        <taxon>Metazoa</taxon>
        <taxon>Chordata</taxon>
        <taxon>Tunicata</taxon>
        <taxon>Ascidiacea</taxon>
        <taxon>Phlebobranchia</taxon>
        <taxon>Cionidae</taxon>
        <taxon>Ciona</taxon>
    </lineage>
</organism>
<dbReference type="Pfam" id="PF25069">
    <property type="entry name" value="Med14_C"/>
    <property type="match status" value="1"/>
</dbReference>
<evidence type="ECO:0000259" key="9">
    <source>
        <dbReference type="Pfam" id="PF08638"/>
    </source>
</evidence>
<dbReference type="GeneTree" id="ENSGT00390000001021"/>
<dbReference type="PANTHER" id="PTHR12809">
    <property type="entry name" value="MEDIATOR COMPLEX SUBUNIT"/>
    <property type="match status" value="1"/>
</dbReference>